<dbReference type="SUPFAM" id="SSF64182">
    <property type="entry name" value="DHH phosphoesterases"/>
    <property type="match status" value="1"/>
</dbReference>
<dbReference type="Gene3D" id="3.10.310.30">
    <property type="match status" value="1"/>
</dbReference>
<dbReference type="GO" id="GO:0003676">
    <property type="term" value="F:nucleic acid binding"/>
    <property type="evidence" value="ECO:0007669"/>
    <property type="project" value="InterPro"/>
</dbReference>
<dbReference type="EMBL" id="MFEY01000007">
    <property type="protein sequence ID" value="OGE90353.1"/>
    <property type="molecule type" value="Genomic_DNA"/>
</dbReference>
<dbReference type="Gene3D" id="3.90.1640.10">
    <property type="entry name" value="inorganic pyrophosphatase (n-terminal core)"/>
    <property type="match status" value="1"/>
</dbReference>
<feature type="domain" description="DHHA1" evidence="2">
    <location>
        <begin position="234"/>
        <end position="303"/>
    </location>
</feature>
<dbReference type="Pfam" id="PF01368">
    <property type="entry name" value="DHH"/>
    <property type="match status" value="1"/>
</dbReference>
<dbReference type="Pfam" id="PF02272">
    <property type="entry name" value="DHHA1"/>
    <property type="match status" value="1"/>
</dbReference>
<dbReference type="InterPro" id="IPR003156">
    <property type="entry name" value="DHHA1_dom"/>
</dbReference>
<protein>
    <recommendedName>
        <fullName evidence="5">DDH domain-containing protein</fullName>
    </recommendedName>
</protein>
<evidence type="ECO:0000259" key="2">
    <source>
        <dbReference type="Pfam" id="PF02272"/>
    </source>
</evidence>
<dbReference type="InterPro" id="IPR038763">
    <property type="entry name" value="DHH_sf"/>
</dbReference>
<evidence type="ECO:0008006" key="5">
    <source>
        <dbReference type="Google" id="ProtNLM"/>
    </source>
</evidence>
<sequence length="316" mass="34755">MSIKLQFKKAQELIDQSTVIFLTTHEGTDGDDLGSCLAIYQYLKKLGKTPLIGIKGGVPTNLLFLPFVSEVAGPFETTEADLLITFGCSRIERTGQRLLQSFKGPIINFDHHPDNTNFGTVNVVDEKLAAVAQLIYYFLQYKEAAIDQKTANCLLTGLFTDTGGFKHVNTSAEVLEVAAELLKRGGRIDKIAFETMGKKRPQALRAWSKGLENARFDGDKRMVFSVLTEEDLREIGASDEDLDGFVELLNNLPQAKFALLLRQDGDVVRGSLRSEPDKKVDVSKIAKSFGGGGHKLAAGFKVKGRLKRAGSAWQIE</sequence>
<dbReference type="AlphaFoldDB" id="A0A1F5PK88"/>
<organism evidence="3 4">
    <name type="scientific">Candidatus Doudnabacteria bacterium RIFCSPHIGHO2_12_FULL_48_16</name>
    <dbReference type="NCBI Taxonomy" id="1817838"/>
    <lineage>
        <taxon>Bacteria</taxon>
        <taxon>Candidatus Doudnaibacteriota</taxon>
    </lineage>
</organism>
<dbReference type="PANTHER" id="PTHR47618">
    <property type="entry name" value="BIFUNCTIONAL OLIGORIBONUCLEASE AND PAP PHOSPHATASE NRNA"/>
    <property type="match status" value="1"/>
</dbReference>
<evidence type="ECO:0000313" key="4">
    <source>
        <dbReference type="Proteomes" id="UP000177682"/>
    </source>
</evidence>
<dbReference type="Proteomes" id="UP000177682">
    <property type="component" value="Unassembled WGS sequence"/>
</dbReference>
<dbReference type="PANTHER" id="PTHR47618:SF1">
    <property type="entry name" value="BIFUNCTIONAL OLIGORIBONUCLEASE AND PAP PHOSPHATASE NRNA"/>
    <property type="match status" value="1"/>
</dbReference>
<gene>
    <name evidence="3" type="ORF">A3E29_04695</name>
</gene>
<dbReference type="InterPro" id="IPR001667">
    <property type="entry name" value="DDH_dom"/>
</dbReference>
<reference evidence="3 4" key="1">
    <citation type="journal article" date="2016" name="Nat. Commun.">
        <title>Thousands of microbial genomes shed light on interconnected biogeochemical processes in an aquifer system.</title>
        <authorList>
            <person name="Anantharaman K."/>
            <person name="Brown C.T."/>
            <person name="Hug L.A."/>
            <person name="Sharon I."/>
            <person name="Castelle C.J."/>
            <person name="Probst A.J."/>
            <person name="Thomas B.C."/>
            <person name="Singh A."/>
            <person name="Wilkins M.J."/>
            <person name="Karaoz U."/>
            <person name="Brodie E.L."/>
            <person name="Williams K.H."/>
            <person name="Hubbard S.S."/>
            <person name="Banfield J.F."/>
        </authorList>
    </citation>
    <scope>NUCLEOTIDE SEQUENCE [LARGE SCALE GENOMIC DNA]</scope>
</reference>
<evidence type="ECO:0000313" key="3">
    <source>
        <dbReference type="EMBL" id="OGE90353.1"/>
    </source>
</evidence>
<evidence type="ECO:0000259" key="1">
    <source>
        <dbReference type="Pfam" id="PF01368"/>
    </source>
</evidence>
<name>A0A1F5PK88_9BACT</name>
<feature type="domain" description="DDH" evidence="1">
    <location>
        <begin position="20"/>
        <end position="157"/>
    </location>
</feature>
<dbReference type="InterPro" id="IPR051319">
    <property type="entry name" value="Oligoribo/pAp-PDE_c-di-AMP_PDE"/>
</dbReference>
<proteinExistence type="predicted"/>
<comment type="caution">
    <text evidence="3">The sequence shown here is derived from an EMBL/GenBank/DDBJ whole genome shotgun (WGS) entry which is preliminary data.</text>
</comment>
<accession>A0A1F5PK88</accession>